<comment type="caution">
    <text evidence="8">The sequence shown here is derived from an EMBL/GenBank/DDBJ whole genome shotgun (WGS) entry which is preliminary data.</text>
</comment>
<evidence type="ECO:0000313" key="9">
    <source>
        <dbReference type="Proteomes" id="UP001309876"/>
    </source>
</evidence>
<keyword evidence="9" id="KW-1185">Reference proteome</keyword>
<feature type="domain" description="Myb-like" evidence="6">
    <location>
        <begin position="1"/>
        <end position="55"/>
    </location>
</feature>
<accession>A0AAN7T2L1</accession>
<organism evidence="8 9">
    <name type="scientific">Lithohypha guttulata</name>
    <dbReference type="NCBI Taxonomy" id="1690604"/>
    <lineage>
        <taxon>Eukaryota</taxon>
        <taxon>Fungi</taxon>
        <taxon>Dikarya</taxon>
        <taxon>Ascomycota</taxon>
        <taxon>Pezizomycotina</taxon>
        <taxon>Eurotiomycetes</taxon>
        <taxon>Chaetothyriomycetidae</taxon>
        <taxon>Chaetothyriales</taxon>
        <taxon>Trichomeriaceae</taxon>
        <taxon>Lithohypha</taxon>
    </lineage>
</organism>
<evidence type="ECO:0000256" key="1">
    <source>
        <dbReference type="ARBA" id="ARBA00023015"/>
    </source>
</evidence>
<dbReference type="InterPro" id="IPR017930">
    <property type="entry name" value="Myb_dom"/>
</dbReference>
<proteinExistence type="predicted"/>
<dbReference type="GO" id="GO:0001006">
    <property type="term" value="F:RNA polymerase III type 3 promoter sequence-specific DNA binding"/>
    <property type="evidence" value="ECO:0007669"/>
    <property type="project" value="TreeGrafter"/>
</dbReference>
<keyword evidence="1" id="KW-0805">Transcription regulation</keyword>
<evidence type="ECO:0000256" key="4">
    <source>
        <dbReference type="ARBA" id="ARBA00023242"/>
    </source>
</evidence>
<dbReference type="Pfam" id="PF13921">
    <property type="entry name" value="Myb_DNA-bind_6"/>
    <property type="match status" value="1"/>
</dbReference>
<keyword evidence="4" id="KW-0539">Nucleus</keyword>
<evidence type="ECO:0000256" key="5">
    <source>
        <dbReference type="SAM" id="MobiDB-lite"/>
    </source>
</evidence>
<dbReference type="GO" id="GO:0042796">
    <property type="term" value="P:snRNA transcription by RNA polymerase III"/>
    <property type="evidence" value="ECO:0007669"/>
    <property type="project" value="TreeGrafter"/>
</dbReference>
<dbReference type="InterPro" id="IPR051575">
    <property type="entry name" value="Myb-like_DNA-bd"/>
</dbReference>
<dbReference type="InterPro" id="IPR001005">
    <property type="entry name" value="SANT/Myb"/>
</dbReference>
<evidence type="ECO:0000259" key="6">
    <source>
        <dbReference type="PROSITE" id="PS50090"/>
    </source>
</evidence>
<feature type="region of interest" description="Disordered" evidence="5">
    <location>
        <begin position="117"/>
        <end position="142"/>
    </location>
</feature>
<gene>
    <name evidence="8" type="ORF">LTR05_004369</name>
</gene>
<feature type="domain" description="Myb-like" evidence="6">
    <location>
        <begin position="59"/>
        <end position="105"/>
    </location>
</feature>
<dbReference type="PROSITE" id="PS51294">
    <property type="entry name" value="HTH_MYB"/>
    <property type="match status" value="2"/>
</dbReference>
<feature type="domain" description="HTH myb-type" evidence="7">
    <location>
        <begin position="55"/>
        <end position="109"/>
    </location>
</feature>
<feature type="compositionally biased region" description="Polar residues" evidence="5">
    <location>
        <begin position="123"/>
        <end position="134"/>
    </location>
</feature>
<dbReference type="Proteomes" id="UP001309876">
    <property type="component" value="Unassembled WGS sequence"/>
</dbReference>
<dbReference type="GO" id="GO:0000978">
    <property type="term" value="F:RNA polymerase II cis-regulatory region sequence-specific DNA binding"/>
    <property type="evidence" value="ECO:0007669"/>
    <property type="project" value="TreeGrafter"/>
</dbReference>
<protein>
    <submittedName>
        <fullName evidence="8">Uncharacterized protein</fullName>
    </submittedName>
</protein>
<sequence length="333" mass="37602">MRARKLWTIEEDQVLRQAANTQVTTGGAVKDWNRIARQLEDRTNKDCRKRWSKISKVVNRGAWSAEENSRLLQATKLFGLRWTKIAEYVATRHADQCAKRWVHGLSDEQKADFTEGASFEDYSLSTTPGTGNNSEDSEDPADLTEDDTIAFRLNENSFYDQEVDSALWIATSDYCNAAASQVAIQEDSPPRITDMTMTDDSSIFYPQAMNARFPSHAAYMQGHRPCDHHHFHAPDQLPSPTEAFSPDNQSILVDMTSLYDSSDVGALPPSDICYHNIQPEFQGSYFPSPSIPPNQGKTVLEMENLPLSALSRIMDIAFQNRSNVKLRWASDER</sequence>
<evidence type="ECO:0000256" key="3">
    <source>
        <dbReference type="ARBA" id="ARBA00023163"/>
    </source>
</evidence>
<dbReference type="EMBL" id="JAVRRJ010000003">
    <property type="protein sequence ID" value="KAK5087198.1"/>
    <property type="molecule type" value="Genomic_DNA"/>
</dbReference>
<evidence type="ECO:0000259" key="7">
    <source>
        <dbReference type="PROSITE" id="PS51294"/>
    </source>
</evidence>
<dbReference type="SUPFAM" id="SSF46689">
    <property type="entry name" value="Homeodomain-like"/>
    <property type="match status" value="2"/>
</dbReference>
<dbReference type="GO" id="GO:0019185">
    <property type="term" value="C:snRNA-activating protein complex"/>
    <property type="evidence" value="ECO:0007669"/>
    <property type="project" value="TreeGrafter"/>
</dbReference>
<dbReference type="PROSITE" id="PS50090">
    <property type="entry name" value="MYB_LIKE"/>
    <property type="match status" value="2"/>
</dbReference>
<dbReference type="GO" id="GO:0042795">
    <property type="term" value="P:snRNA transcription by RNA polymerase II"/>
    <property type="evidence" value="ECO:0007669"/>
    <property type="project" value="TreeGrafter"/>
</dbReference>
<dbReference type="PANTHER" id="PTHR46621:SF1">
    <property type="entry name" value="SNRNA-ACTIVATING PROTEIN COMPLEX SUBUNIT 4"/>
    <property type="match status" value="1"/>
</dbReference>
<dbReference type="InterPro" id="IPR009057">
    <property type="entry name" value="Homeodomain-like_sf"/>
</dbReference>
<dbReference type="CDD" id="cd00167">
    <property type="entry name" value="SANT"/>
    <property type="match status" value="2"/>
</dbReference>
<dbReference type="AlphaFoldDB" id="A0AAN7T2L1"/>
<keyword evidence="2" id="KW-0238">DNA-binding</keyword>
<name>A0AAN7T2L1_9EURO</name>
<evidence type="ECO:0000313" key="8">
    <source>
        <dbReference type="EMBL" id="KAK5087198.1"/>
    </source>
</evidence>
<feature type="domain" description="HTH myb-type" evidence="7">
    <location>
        <begin position="1"/>
        <end position="53"/>
    </location>
</feature>
<dbReference type="SMART" id="SM00717">
    <property type="entry name" value="SANT"/>
    <property type="match status" value="2"/>
</dbReference>
<dbReference type="PANTHER" id="PTHR46621">
    <property type="entry name" value="SNRNA-ACTIVATING PROTEIN COMPLEX SUBUNIT 4"/>
    <property type="match status" value="1"/>
</dbReference>
<reference evidence="8 9" key="1">
    <citation type="submission" date="2023-08" db="EMBL/GenBank/DDBJ databases">
        <title>Black Yeasts Isolated from many extreme environments.</title>
        <authorList>
            <person name="Coleine C."/>
            <person name="Stajich J.E."/>
            <person name="Selbmann L."/>
        </authorList>
    </citation>
    <scope>NUCLEOTIDE SEQUENCE [LARGE SCALE GENOMIC DNA]</scope>
    <source>
        <strain evidence="8 9">CCFEE 5910</strain>
    </source>
</reference>
<dbReference type="Gene3D" id="1.10.10.60">
    <property type="entry name" value="Homeodomain-like"/>
    <property type="match status" value="2"/>
</dbReference>
<keyword evidence="3" id="KW-0804">Transcription</keyword>
<evidence type="ECO:0000256" key="2">
    <source>
        <dbReference type="ARBA" id="ARBA00023125"/>
    </source>
</evidence>